<dbReference type="OMA" id="PSSCHWD"/>
<sequence>MENVLIIEHVPRSEMPKIHATLGCSLVDMYTELHAEAVMWYKIWQDSQQAGAQFSRFKGPLADPPVIKELVRAEVRMLLENLQEKFLREGRSVHDEEFLSRYNEKTVNFALGRLDIGAEPKDDLRCGRATFSSDASHRVPLLPSLFLCRSSRLSIQSSIEGEIEALKDKLNIIDINNVTKLLHAQITSHIPPIVLCDLQEMIKKQCKCQAEGVNSEPTLAGNFRRHICANAAI</sequence>
<dbReference type="InterPro" id="IPR031367">
    <property type="entry name" value="CCDC24"/>
</dbReference>
<organism evidence="1 2">
    <name type="scientific">Hippocampus comes</name>
    <name type="common">Tiger tail seahorse</name>
    <dbReference type="NCBI Taxonomy" id="109280"/>
    <lineage>
        <taxon>Eukaryota</taxon>
        <taxon>Metazoa</taxon>
        <taxon>Chordata</taxon>
        <taxon>Craniata</taxon>
        <taxon>Vertebrata</taxon>
        <taxon>Euteleostomi</taxon>
        <taxon>Actinopterygii</taxon>
        <taxon>Neopterygii</taxon>
        <taxon>Teleostei</taxon>
        <taxon>Neoteleostei</taxon>
        <taxon>Acanthomorphata</taxon>
        <taxon>Syngnathiaria</taxon>
        <taxon>Syngnathiformes</taxon>
        <taxon>Syngnathoidei</taxon>
        <taxon>Syngnathidae</taxon>
        <taxon>Hippocampus</taxon>
    </lineage>
</organism>
<dbReference type="STRING" id="109280.ENSHCOP00000011422"/>
<dbReference type="Proteomes" id="UP000264820">
    <property type="component" value="Unplaced"/>
</dbReference>
<evidence type="ECO:0000313" key="1">
    <source>
        <dbReference type="Ensembl" id="ENSHCOP00000011422.1"/>
    </source>
</evidence>
<evidence type="ECO:0000313" key="2">
    <source>
        <dbReference type="Proteomes" id="UP000264820"/>
    </source>
</evidence>
<name>A0A3Q2Y3B8_HIPCM</name>
<dbReference type="GeneTree" id="ENSGT00940000167115"/>
<reference evidence="1" key="2">
    <citation type="submission" date="2025-09" db="UniProtKB">
        <authorList>
            <consortium name="Ensembl"/>
        </authorList>
    </citation>
    <scope>IDENTIFICATION</scope>
</reference>
<dbReference type="Ensembl" id="ENSHCOT00000018135.1">
    <property type="protein sequence ID" value="ENSHCOP00000011422.1"/>
    <property type="gene ID" value="ENSHCOG00000014229.1"/>
</dbReference>
<dbReference type="Pfam" id="PF15669">
    <property type="entry name" value="CCDC24"/>
    <property type="match status" value="1"/>
</dbReference>
<reference evidence="1" key="1">
    <citation type="submission" date="2025-08" db="UniProtKB">
        <authorList>
            <consortium name="Ensembl"/>
        </authorList>
    </citation>
    <scope>IDENTIFICATION</scope>
</reference>
<dbReference type="PANTHER" id="PTHR28601">
    <property type="entry name" value="COILED-COIL DOMAIN-CONTAINING PROTEIN 24"/>
    <property type="match status" value="1"/>
</dbReference>
<dbReference type="AlphaFoldDB" id="A0A3Q2Y3B8"/>
<keyword evidence="2" id="KW-1185">Reference proteome</keyword>
<accession>A0A3Q2Y3B8</accession>
<protein>
    <submittedName>
        <fullName evidence="1">Uncharacterized protein</fullName>
    </submittedName>
</protein>
<dbReference type="PANTHER" id="PTHR28601:SF1">
    <property type="entry name" value="COILED-COIL DOMAIN-CONTAINING PROTEIN 24"/>
    <property type="match status" value="1"/>
</dbReference>
<proteinExistence type="predicted"/>